<keyword evidence="1" id="KW-0732">Signal</keyword>
<gene>
    <name evidence="2" type="ORF">SNAT2548_LOCUS10797</name>
</gene>
<evidence type="ECO:0008006" key="4">
    <source>
        <dbReference type="Google" id="ProtNLM"/>
    </source>
</evidence>
<feature type="signal peptide" evidence="1">
    <location>
        <begin position="1"/>
        <end position="20"/>
    </location>
</feature>
<sequence length="210" mass="21427">MRPLAGLVSCAVAIVQAVVAEDALSSLVQRKRAGGDFERCTGHSLGLDPIESNVSLSDGTWSWCSGGEGTPIWPSSAGGGKVCCPATASWCSGCAEATEQGDGCAACLGGYVLQEGTCQPCMDLPHWSDASGANCFAVPRSQCSDARFRGLSSNKACCKCGGGLRSAAPFRYFVLPLVSGGGVKGHPLPRTGSSYSLDAGCQLLPLGDKS</sequence>
<evidence type="ECO:0000313" key="2">
    <source>
        <dbReference type="EMBL" id="CAE7240590.1"/>
    </source>
</evidence>
<accession>A0A812L5P3</accession>
<keyword evidence="3" id="KW-1185">Reference proteome</keyword>
<evidence type="ECO:0000313" key="3">
    <source>
        <dbReference type="Proteomes" id="UP000604046"/>
    </source>
</evidence>
<proteinExistence type="predicted"/>
<name>A0A812L5P3_9DINO</name>
<feature type="chain" id="PRO_5033031573" description="Tyrosine-protein kinase ephrin type A/B receptor-like domain-containing protein" evidence="1">
    <location>
        <begin position="21"/>
        <end position="210"/>
    </location>
</feature>
<dbReference type="AlphaFoldDB" id="A0A812L5P3"/>
<comment type="caution">
    <text evidence="2">The sequence shown here is derived from an EMBL/GenBank/DDBJ whole genome shotgun (WGS) entry which is preliminary data.</text>
</comment>
<evidence type="ECO:0000256" key="1">
    <source>
        <dbReference type="SAM" id="SignalP"/>
    </source>
</evidence>
<reference evidence="2" key="1">
    <citation type="submission" date="2021-02" db="EMBL/GenBank/DDBJ databases">
        <authorList>
            <person name="Dougan E. K."/>
            <person name="Rhodes N."/>
            <person name="Thang M."/>
            <person name="Chan C."/>
        </authorList>
    </citation>
    <scope>NUCLEOTIDE SEQUENCE</scope>
</reference>
<dbReference type="Proteomes" id="UP000604046">
    <property type="component" value="Unassembled WGS sequence"/>
</dbReference>
<dbReference type="EMBL" id="CAJNDS010000913">
    <property type="protein sequence ID" value="CAE7240590.1"/>
    <property type="molecule type" value="Genomic_DNA"/>
</dbReference>
<protein>
    <recommendedName>
        <fullName evidence="4">Tyrosine-protein kinase ephrin type A/B receptor-like domain-containing protein</fullName>
    </recommendedName>
</protein>
<organism evidence="2 3">
    <name type="scientific">Symbiodinium natans</name>
    <dbReference type="NCBI Taxonomy" id="878477"/>
    <lineage>
        <taxon>Eukaryota</taxon>
        <taxon>Sar</taxon>
        <taxon>Alveolata</taxon>
        <taxon>Dinophyceae</taxon>
        <taxon>Suessiales</taxon>
        <taxon>Symbiodiniaceae</taxon>
        <taxon>Symbiodinium</taxon>
    </lineage>
</organism>